<feature type="transmembrane region" description="Helical" evidence="6">
    <location>
        <begin position="400"/>
        <end position="419"/>
    </location>
</feature>
<feature type="transmembrane region" description="Helical" evidence="6">
    <location>
        <begin position="335"/>
        <end position="353"/>
    </location>
</feature>
<accession>A0A1L7REZ2</accession>
<dbReference type="PANTHER" id="PTHR30250:SF11">
    <property type="entry name" value="O-ANTIGEN TRANSPORTER-RELATED"/>
    <property type="match status" value="1"/>
</dbReference>
<proteinExistence type="predicted"/>
<dbReference type="GO" id="GO:0005886">
    <property type="term" value="C:plasma membrane"/>
    <property type="evidence" value="ECO:0007669"/>
    <property type="project" value="UniProtKB-SubCell"/>
</dbReference>
<gene>
    <name evidence="7" type="ORF">AAM4_2829</name>
</gene>
<feature type="transmembrane region" description="Helical" evidence="6">
    <location>
        <begin position="12"/>
        <end position="36"/>
    </location>
</feature>
<keyword evidence="3 6" id="KW-0812">Transmembrane</keyword>
<keyword evidence="5 6" id="KW-0472">Membrane</keyword>
<organism evidence="7">
    <name type="scientific">Actinomyces succiniciruminis</name>
    <dbReference type="NCBI Taxonomy" id="1522002"/>
    <lineage>
        <taxon>Bacteria</taxon>
        <taxon>Bacillati</taxon>
        <taxon>Actinomycetota</taxon>
        <taxon>Actinomycetes</taxon>
        <taxon>Actinomycetales</taxon>
        <taxon>Actinomycetaceae</taxon>
        <taxon>Actinomyces</taxon>
    </lineage>
</organism>
<evidence type="ECO:0000256" key="1">
    <source>
        <dbReference type="ARBA" id="ARBA00004651"/>
    </source>
</evidence>
<name>A0A1L7REZ2_9ACTO</name>
<dbReference type="InterPro" id="IPR050833">
    <property type="entry name" value="Poly_Biosynth_Transport"/>
</dbReference>
<dbReference type="AlphaFoldDB" id="A0A1L7REZ2"/>
<evidence type="ECO:0000256" key="4">
    <source>
        <dbReference type="ARBA" id="ARBA00022989"/>
    </source>
</evidence>
<evidence type="ECO:0000256" key="3">
    <source>
        <dbReference type="ARBA" id="ARBA00022692"/>
    </source>
</evidence>
<feature type="transmembrane region" description="Helical" evidence="6">
    <location>
        <begin position="89"/>
        <end position="113"/>
    </location>
</feature>
<feature type="transmembrane region" description="Helical" evidence="6">
    <location>
        <begin position="267"/>
        <end position="288"/>
    </location>
</feature>
<feature type="transmembrane region" description="Helical" evidence="6">
    <location>
        <begin position="189"/>
        <end position="212"/>
    </location>
</feature>
<feature type="transmembrane region" description="Helical" evidence="6">
    <location>
        <begin position="42"/>
        <end position="68"/>
    </location>
</feature>
<sequence>MWGSVGRTAVAKILAMGVAGVFGLVNTRLIIAHFGADAYAQYGLLASFPGLMPFTDLGIGAVVINAVASSSNLAKDTVVRRTLTTALRAMTGSALVIAAVGVCLQVLGLWPAVLGGKLLPGGETAATWCLLIYAAALPLGIGQRVIVGMGRSAVQVLSQAIVSPAMTVLLLVAVAAGVDDGNRVPVFSYAANTLVSIVCLAVACWAAGPLLLDAARDLPRLRSVPGVKIIGTAGPQLVQSLAIPIAFQTDRLLLSHLGQGNSLAEYNLAASMFGLLTQTISVTGVAMWPQFAKARARGRIESPFRPALIFSAIALVLALILVLLTPWAARLLSDGRITLPAVLLVAYALDVVVEAFKQPLGMYMTDPHGLQFQMLPVLVLVPTNFALSWTLIAYCGAAGPILGSALSVIVCQLAPYSWWVRRDLRRRRTAAGAGEEEPESASTSV</sequence>
<evidence type="ECO:0000256" key="5">
    <source>
        <dbReference type="ARBA" id="ARBA00023136"/>
    </source>
</evidence>
<reference evidence="7" key="1">
    <citation type="submission" date="2014-07" db="EMBL/GenBank/DDBJ databases">
        <authorList>
            <person name="Zhang J.E."/>
            <person name="Yang H."/>
            <person name="Guo J."/>
            <person name="Deng Z."/>
            <person name="Luo H."/>
            <person name="Luo M."/>
            <person name="Zhao B."/>
        </authorList>
    </citation>
    <scope>NUCLEOTIDE SEQUENCE</scope>
    <source>
        <strain evidence="7">AM4</strain>
    </source>
</reference>
<feature type="transmembrane region" description="Helical" evidence="6">
    <location>
        <begin position="374"/>
        <end position="394"/>
    </location>
</feature>
<evidence type="ECO:0000256" key="6">
    <source>
        <dbReference type="SAM" id="Phobius"/>
    </source>
</evidence>
<keyword evidence="4 6" id="KW-1133">Transmembrane helix</keyword>
<comment type="subcellular location">
    <subcellularLocation>
        <location evidence="1">Cell membrane</location>
        <topology evidence="1">Multi-pass membrane protein</topology>
    </subcellularLocation>
</comment>
<dbReference type="EMBL" id="LK995542">
    <property type="protein sequence ID" value="CED92661.1"/>
    <property type="molecule type" value="Genomic_DNA"/>
</dbReference>
<keyword evidence="2" id="KW-1003">Cell membrane</keyword>
<feature type="transmembrane region" description="Helical" evidence="6">
    <location>
        <begin position="308"/>
        <end position="329"/>
    </location>
</feature>
<protein>
    <submittedName>
        <fullName evidence="7">Polysaccharide biosynthesis protein</fullName>
    </submittedName>
</protein>
<evidence type="ECO:0000256" key="2">
    <source>
        <dbReference type="ARBA" id="ARBA00022475"/>
    </source>
</evidence>
<feature type="transmembrane region" description="Helical" evidence="6">
    <location>
        <begin position="154"/>
        <end position="177"/>
    </location>
</feature>
<dbReference type="PANTHER" id="PTHR30250">
    <property type="entry name" value="PST FAMILY PREDICTED COLANIC ACID TRANSPORTER"/>
    <property type="match status" value="1"/>
</dbReference>
<feature type="transmembrane region" description="Helical" evidence="6">
    <location>
        <begin position="125"/>
        <end position="142"/>
    </location>
</feature>
<evidence type="ECO:0000313" key="7">
    <source>
        <dbReference type="EMBL" id="CED92661.1"/>
    </source>
</evidence>
<feature type="transmembrane region" description="Helical" evidence="6">
    <location>
        <begin position="224"/>
        <end position="247"/>
    </location>
</feature>